<dbReference type="SMART" id="SM00530">
    <property type="entry name" value="HTH_XRE"/>
    <property type="match status" value="1"/>
</dbReference>
<sequence>MTHGTKQHQKRIGREIRTARDRAGLTQAQVAAALSVVQSAVSAWESGVNGISADQAVQLDKLLGTSGGIQRAWDKANTPTELPEWYERVEELERNVSELREYQSSVIPGLIQTEGYIRGLLRDSAPWASKQEVERMVKSRLRRQKILDRDEPPSISMVVEESVLKRRVGAAGDLRILSDQLVRVLDLIARGVLRMQVMPADAECHPGGSGPFRIYTFRDEPVVVSAEHMWGEKVSENRIHVQQCTSVFGILQSEACSPRVSRDLVRKVKDELDEKP</sequence>
<dbReference type="PROSITE" id="PS50943">
    <property type="entry name" value="HTH_CROC1"/>
    <property type="match status" value="1"/>
</dbReference>
<feature type="domain" description="HTH cro/C1-type" evidence="1">
    <location>
        <begin position="16"/>
        <end position="70"/>
    </location>
</feature>
<reference evidence="3" key="1">
    <citation type="journal article" date="2019" name="Int. J. Syst. Evol. Microbiol.">
        <title>The Global Catalogue of Microorganisms (GCM) 10K type strain sequencing project: providing services to taxonomists for standard genome sequencing and annotation.</title>
        <authorList>
            <consortium name="The Broad Institute Genomics Platform"/>
            <consortium name="The Broad Institute Genome Sequencing Center for Infectious Disease"/>
            <person name="Wu L."/>
            <person name="Ma J."/>
        </authorList>
    </citation>
    <scope>NUCLEOTIDE SEQUENCE [LARGE SCALE GENOMIC DNA]</scope>
    <source>
        <strain evidence="3">XZYJ18</strain>
    </source>
</reference>
<dbReference type="Pfam" id="PF13560">
    <property type="entry name" value="HTH_31"/>
    <property type="match status" value="1"/>
</dbReference>
<name>A0ABV9DQ50_9ACTN</name>
<dbReference type="Gene3D" id="1.10.260.40">
    <property type="entry name" value="lambda repressor-like DNA-binding domains"/>
    <property type="match status" value="1"/>
</dbReference>
<dbReference type="SUPFAM" id="SSF47413">
    <property type="entry name" value="lambda repressor-like DNA-binding domains"/>
    <property type="match status" value="1"/>
</dbReference>
<dbReference type="Proteomes" id="UP001595923">
    <property type="component" value="Unassembled WGS sequence"/>
</dbReference>
<organism evidence="2 3">
    <name type="scientific">Nocardiopsis mangrovi</name>
    <dbReference type="NCBI Taxonomy" id="1179818"/>
    <lineage>
        <taxon>Bacteria</taxon>
        <taxon>Bacillati</taxon>
        <taxon>Actinomycetota</taxon>
        <taxon>Actinomycetes</taxon>
        <taxon>Streptosporangiales</taxon>
        <taxon>Nocardiopsidaceae</taxon>
        <taxon>Nocardiopsis</taxon>
    </lineage>
</organism>
<dbReference type="InterPro" id="IPR043917">
    <property type="entry name" value="DUF5753"/>
</dbReference>
<comment type="caution">
    <text evidence="2">The sequence shown here is derived from an EMBL/GenBank/DDBJ whole genome shotgun (WGS) entry which is preliminary data.</text>
</comment>
<evidence type="ECO:0000313" key="3">
    <source>
        <dbReference type="Proteomes" id="UP001595923"/>
    </source>
</evidence>
<dbReference type="EMBL" id="JBHSFQ010000001">
    <property type="protein sequence ID" value="MFC4560577.1"/>
    <property type="molecule type" value="Genomic_DNA"/>
</dbReference>
<dbReference type="CDD" id="cd00093">
    <property type="entry name" value="HTH_XRE"/>
    <property type="match status" value="1"/>
</dbReference>
<evidence type="ECO:0000259" key="1">
    <source>
        <dbReference type="PROSITE" id="PS50943"/>
    </source>
</evidence>
<proteinExistence type="predicted"/>
<gene>
    <name evidence="2" type="ORF">ACFO4E_01775</name>
</gene>
<protein>
    <submittedName>
        <fullName evidence="2">Scr1 family TA system antitoxin-like transcriptional regulator</fullName>
    </submittedName>
</protein>
<accession>A0ABV9DQ50</accession>
<keyword evidence="3" id="KW-1185">Reference proteome</keyword>
<dbReference type="Pfam" id="PF19054">
    <property type="entry name" value="DUF5753"/>
    <property type="match status" value="1"/>
</dbReference>
<dbReference type="InterPro" id="IPR010982">
    <property type="entry name" value="Lambda_DNA-bd_dom_sf"/>
</dbReference>
<dbReference type="InterPro" id="IPR001387">
    <property type="entry name" value="Cro/C1-type_HTH"/>
</dbReference>
<evidence type="ECO:0000313" key="2">
    <source>
        <dbReference type="EMBL" id="MFC4560577.1"/>
    </source>
</evidence>
<dbReference type="RefSeq" id="WP_378570814.1">
    <property type="nucleotide sequence ID" value="NZ_JBHSFQ010000001.1"/>
</dbReference>